<dbReference type="Proteomes" id="UP000799776">
    <property type="component" value="Unassembled WGS sequence"/>
</dbReference>
<keyword evidence="7" id="KW-0813">Transport</keyword>
<dbReference type="InterPro" id="IPR037185">
    <property type="entry name" value="EmrE-like"/>
</dbReference>
<dbReference type="SUPFAM" id="SSF103481">
    <property type="entry name" value="Multidrug resistance efflux transporter EmrE"/>
    <property type="match status" value="1"/>
</dbReference>
<feature type="transmembrane region" description="Helical" evidence="6">
    <location>
        <begin position="246"/>
        <end position="267"/>
    </location>
</feature>
<dbReference type="GO" id="GO:0000139">
    <property type="term" value="C:Golgi membrane"/>
    <property type="evidence" value="ECO:0007669"/>
    <property type="project" value="InterPro"/>
</dbReference>
<gene>
    <name evidence="7" type="ORF">K490DRAFT_63543</name>
</gene>
<keyword evidence="3 6" id="KW-1133">Transmembrane helix</keyword>
<accession>A0A6A5YC07</accession>
<protein>
    <submittedName>
        <fullName evidence="7">Nucleotide-sugar transporter</fullName>
    </submittedName>
</protein>
<organism evidence="7 8">
    <name type="scientific">Saccharata proteae CBS 121410</name>
    <dbReference type="NCBI Taxonomy" id="1314787"/>
    <lineage>
        <taxon>Eukaryota</taxon>
        <taxon>Fungi</taxon>
        <taxon>Dikarya</taxon>
        <taxon>Ascomycota</taxon>
        <taxon>Pezizomycotina</taxon>
        <taxon>Dothideomycetes</taxon>
        <taxon>Dothideomycetes incertae sedis</taxon>
        <taxon>Botryosphaeriales</taxon>
        <taxon>Saccharataceae</taxon>
        <taxon>Saccharata</taxon>
    </lineage>
</organism>
<feature type="transmembrane region" description="Helical" evidence="6">
    <location>
        <begin position="319"/>
        <end position="342"/>
    </location>
</feature>
<evidence type="ECO:0000313" key="8">
    <source>
        <dbReference type="Proteomes" id="UP000799776"/>
    </source>
</evidence>
<dbReference type="GO" id="GO:0015165">
    <property type="term" value="F:pyrimidine nucleotide-sugar transmembrane transporter activity"/>
    <property type="evidence" value="ECO:0007669"/>
    <property type="project" value="InterPro"/>
</dbReference>
<keyword evidence="2 6" id="KW-0812">Transmembrane</keyword>
<feature type="region of interest" description="Disordered" evidence="5">
    <location>
        <begin position="420"/>
        <end position="464"/>
    </location>
</feature>
<keyword evidence="4 6" id="KW-0472">Membrane</keyword>
<evidence type="ECO:0000256" key="5">
    <source>
        <dbReference type="SAM" id="MobiDB-lite"/>
    </source>
</evidence>
<proteinExistence type="predicted"/>
<feature type="transmembrane region" description="Helical" evidence="6">
    <location>
        <begin position="158"/>
        <end position="175"/>
    </location>
</feature>
<reference evidence="7" key="1">
    <citation type="journal article" date="2020" name="Stud. Mycol.">
        <title>101 Dothideomycetes genomes: a test case for predicting lifestyles and emergence of pathogens.</title>
        <authorList>
            <person name="Haridas S."/>
            <person name="Albert R."/>
            <person name="Binder M."/>
            <person name="Bloem J."/>
            <person name="Labutti K."/>
            <person name="Salamov A."/>
            <person name="Andreopoulos B."/>
            <person name="Baker S."/>
            <person name="Barry K."/>
            <person name="Bills G."/>
            <person name="Bluhm B."/>
            <person name="Cannon C."/>
            <person name="Castanera R."/>
            <person name="Culley D."/>
            <person name="Daum C."/>
            <person name="Ezra D."/>
            <person name="Gonzalez J."/>
            <person name="Henrissat B."/>
            <person name="Kuo A."/>
            <person name="Liang C."/>
            <person name="Lipzen A."/>
            <person name="Lutzoni F."/>
            <person name="Magnuson J."/>
            <person name="Mondo S."/>
            <person name="Nolan M."/>
            <person name="Ohm R."/>
            <person name="Pangilinan J."/>
            <person name="Park H.-J."/>
            <person name="Ramirez L."/>
            <person name="Alfaro M."/>
            <person name="Sun H."/>
            <person name="Tritt A."/>
            <person name="Yoshinaga Y."/>
            <person name="Zwiers L.-H."/>
            <person name="Turgeon B."/>
            <person name="Goodwin S."/>
            <person name="Spatafora J."/>
            <person name="Crous P."/>
            <person name="Grigoriev I."/>
        </authorList>
    </citation>
    <scope>NUCLEOTIDE SEQUENCE</scope>
    <source>
        <strain evidence="7">CBS 121410</strain>
    </source>
</reference>
<evidence type="ECO:0000313" key="7">
    <source>
        <dbReference type="EMBL" id="KAF2089405.1"/>
    </source>
</evidence>
<feature type="transmembrane region" description="Helical" evidence="6">
    <location>
        <begin position="20"/>
        <end position="38"/>
    </location>
</feature>
<evidence type="ECO:0000256" key="6">
    <source>
        <dbReference type="SAM" id="Phobius"/>
    </source>
</evidence>
<keyword evidence="8" id="KW-1185">Reference proteome</keyword>
<dbReference type="PANTHER" id="PTHR10231">
    <property type="entry name" value="NUCLEOTIDE-SUGAR TRANSMEMBRANE TRANSPORTER"/>
    <property type="match status" value="1"/>
</dbReference>
<comment type="subcellular location">
    <subcellularLocation>
        <location evidence="1">Membrane</location>
        <topology evidence="1">Multi-pass membrane protein</topology>
    </subcellularLocation>
</comment>
<dbReference type="EMBL" id="ML978714">
    <property type="protein sequence ID" value="KAF2089405.1"/>
    <property type="molecule type" value="Genomic_DNA"/>
</dbReference>
<evidence type="ECO:0000256" key="1">
    <source>
        <dbReference type="ARBA" id="ARBA00004141"/>
    </source>
</evidence>
<dbReference type="PIRSF" id="PIRSF005799">
    <property type="entry name" value="UDP-gal_transpt"/>
    <property type="match status" value="1"/>
</dbReference>
<feature type="transmembrane region" description="Helical" evidence="6">
    <location>
        <begin position="50"/>
        <end position="73"/>
    </location>
</feature>
<evidence type="ECO:0000256" key="3">
    <source>
        <dbReference type="ARBA" id="ARBA00022989"/>
    </source>
</evidence>
<evidence type="ECO:0000256" key="4">
    <source>
        <dbReference type="ARBA" id="ARBA00023136"/>
    </source>
</evidence>
<keyword evidence="7" id="KW-0762">Sugar transport</keyword>
<feature type="transmembrane region" description="Helical" evidence="6">
    <location>
        <begin position="372"/>
        <end position="389"/>
    </location>
</feature>
<dbReference type="AlphaFoldDB" id="A0A6A5YC07"/>
<sequence length="464" mass="50894">MGSASERQGASWGGISLRSISLLTLTFQNSALILIMHYSRMMPLTGPRRYFASTAVFLNEVIKLSLSLTMALYEISNTLPSSTPATSLFRTLSTAVFTGDSWKLAVPAMLYTLQNSLQYLAVSNLDAATFQVTYQLKILTTALFSVMLLGRTLSLRKWLSLVLLMLGIAIVQIPSGDEAVSMDTLRDESQRFFWPRSIEELRDLGSSTAKQLMRRSVEATVAITKRSATYEGIEEDVAMQHPQLNASLGLLAVIVACVLSGLAGVYFEKILKESTTPASLWVRNVQLSFYSLFPALFLGVAFVDGEDITRYGFFVGYNWVVWAAIIMQAFGGVVVALVVQYADNIAKNFATSISIIISCLFSVYLFSFDITLSYIVGTSIVLFSTYLYTKNERGARPPPIRIADYEKTIVGGEPSYFDVAPGSARSAKTPKGDRSNALGVGVASSRPSTPNLERQGFRAAKRDE</sequence>
<dbReference type="Pfam" id="PF04142">
    <property type="entry name" value="Nuc_sug_transp"/>
    <property type="match status" value="1"/>
</dbReference>
<feature type="transmembrane region" description="Helical" evidence="6">
    <location>
        <begin position="132"/>
        <end position="151"/>
    </location>
</feature>
<evidence type="ECO:0000256" key="2">
    <source>
        <dbReference type="ARBA" id="ARBA00022692"/>
    </source>
</evidence>
<dbReference type="InterPro" id="IPR007271">
    <property type="entry name" value="Nuc_sug_transpt"/>
</dbReference>
<dbReference type="OrthoDB" id="408493at2759"/>
<dbReference type="NCBIfam" id="TIGR00803">
    <property type="entry name" value="nst"/>
    <property type="match status" value="2"/>
</dbReference>
<feature type="transmembrane region" description="Helical" evidence="6">
    <location>
        <begin position="349"/>
        <end position="366"/>
    </location>
</feature>
<name>A0A6A5YC07_9PEZI</name>
<feature type="transmembrane region" description="Helical" evidence="6">
    <location>
        <begin position="287"/>
        <end position="303"/>
    </location>
</feature>